<protein>
    <recommendedName>
        <fullName evidence="2">Myb/SANT-like domain-containing protein</fullName>
    </recommendedName>
</protein>
<organism evidence="3">
    <name type="scientific">Salvia splendens</name>
    <name type="common">Scarlet sage</name>
    <dbReference type="NCBI Taxonomy" id="180675"/>
    <lineage>
        <taxon>Eukaryota</taxon>
        <taxon>Viridiplantae</taxon>
        <taxon>Streptophyta</taxon>
        <taxon>Embryophyta</taxon>
        <taxon>Tracheophyta</taxon>
        <taxon>Spermatophyta</taxon>
        <taxon>Magnoliopsida</taxon>
        <taxon>eudicotyledons</taxon>
        <taxon>Gunneridae</taxon>
        <taxon>Pentapetalae</taxon>
        <taxon>asterids</taxon>
        <taxon>lamiids</taxon>
        <taxon>Lamiales</taxon>
        <taxon>Lamiaceae</taxon>
        <taxon>Nepetoideae</taxon>
        <taxon>Mentheae</taxon>
        <taxon>Salviinae</taxon>
        <taxon>Salvia</taxon>
        <taxon>Salvia subgen. Calosphace</taxon>
        <taxon>core Calosphace</taxon>
    </lineage>
</organism>
<evidence type="ECO:0000259" key="2">
    <source>
        <dbReference type="Pfam" id="PF12776"/>
    </source>
</evidence>
<dbReference type="OrthoDB" id="618098at2759"/>
<dbReference type="EMBL" id="PNBA02000009">
    <property type="protein sequence ID" value="KAG6413696.1"/>
    <property type="molecule type" value="Genomic_DNA"/>
</dbReference>
<accession>A0A8X8ZR45</accession>
<feature type="region of interest" description="Disordered" evidence="1">
    <location>
        <begin position="159"/>
        <end position="195"/>
    </location>
</feature>
<feature type="domain" description="Myb/SANT-like" evidence="2">
    <location>
        <begin position="11"/>
        <end position="112"/>
    </location>
</feature>
<dbReference type="PANTHER" id="PTHR46250:SF18">
    <property type="entry name" value="MYB_SANT-LIKE DOMAIN-CONTAINING PROTEIN"/>
    <property type="match status" value="1"/>
</dbReference>
<evidence type="ECO:0000313" key="4">
    <source>
        <dbReference type="Proteomes" id="UP000298416"/>
    </source>
</evidence>
<comment type="caution">
    <text evidence="3">The sequence shown here is derived from an EMBL/GenBank/DDBJ whole genome shotgun (WGS) entry which is preliminary data.</text>
</comment>
<evidence type="ECO:0000256" key="1">
    <source>
        <dbReference type="SAM" id="MobiDB-lite"/>
    </source>
</evidence>
<sequence length="294" mass="33646">MARRGKSNHVWTIEEDAKLVESIVELKRSKNWDGESGNGLRKGYQKELEKILQEKLPGNGLKEKPHIESRCKLLKKQYHAIYDVRANGELSGFGWDDERKCVTASADVWADYLKSHPDCTFMKNKSFPYFDQLSIVWGKDRAAGLHAEAPLDVVEELDREENVDQVDGESGEDGVPSLTTPRDEGTSKRLDRKRRRSSDGFISSLERMTNVLVAHMDKSNDQMNKILESVTGGDKEKKDNRHMLYEKLQEIEALTDSQRQKAAMKLVRDPDLLDYFFTLHDEGAKKMFLIELLG</sequence>
<gene>
    <name evidence="3" type="ORF">SASPL_126410</name>
</gene>
<reference evidence="3" key="2">
    <citation type="submission" date="2020-08" db="EMBL/GenBank/DDBJ databases">
        <title>Plant Genome Project.</title>
        <authorList>
            <person name="Zhang R.-G."/>
        </authorList>
    </citation>
    <scope>NUCLEOTIDE SEQUENCE</scope>
    <source>
        <strain evidence="3">Huo1</strain>
        <tissue evidence="3">Leaf</tissue>
    </source>
</reference>
<feature type="compositionally biased region" description="Acidic residues" evidence="1">
    <location>
        <begin position="159"/>
        <end position="172"/>
    </location>
</feature>
<dbReference type="Proteomes" id="UP000298416">
    <property type="component" value="Unassembled WGS sequence"/>
</dbReference>
<proteinExistence type="predicted"/>
<reference evidence="3" key="1">
    <citation type="submission" date="2018-01" db="EMBL/GenBank/DDBJ databases">
        <authorList>
            <person name="Mao J.F."/>
        </authorList>
    </citation>
    <scope>NUCLEOTIDE SEQUENCE</scope>
    <source>
        <strain evidence="3">Huo1</strain>
        <tissue evidence="3">Leaf</tissue>
    </source>
</reference>
<evidence type="ECO:0000313" key="3">
    <source>
        <dbReference type="EMBL" id="KAG6413696.1"/>
    </source>
</evidence>
<dbReference type="AlphaFoldDB" id="A0A8X8ZR45"/>
<dbReference type="InterPro" id="IPR024752">
    <property type="entry name" value="Myb/SANT-like_dom"/>
</dbReference>
<dbReference type="PANTHER" id="PTHR46250">
    <property type="entry name" value="MYB/SANT-LIKE DNA-BINDING DOMAIN PROTEIN-RELATED"/>
    <property type="match status" value="1"/>
</dbReference>
<name>A0A8X8ZR45_SALSN</name>
<keyword evidence="4" id="KW-1185">Reference proteome</keyword>
<dbReference type="Pfam" id="PF12776">
    <property type="entry name" value="Myb_DNA-bind_3"/>
    <property type="match status" value="1"/>
</dbReference>